<feature type="chain" id="PRO_5006016041" evidence="2">
    <location>
        <begin position="22"/>
        <end position="126"/>
    </location>
</feature>
<accession>A0A0N7MAZ5</accession>
<evidence type="ECO:0000313" key="4">
    <source>
        <dbReference type="Proteomes" id="UP000051260"/>
    </source>
</evidence>
<dbReference type="Proteomes" id="UP000051260">
    <property type="component" value="Unassembled WGS sequence"/>
</dbReference>
<feature type="signal peptide" evidence="2">
    <location>
        <begin position="1"/>
        <end position="21"/>
    </location>
</feature>
<keyword evidence="2" id="KW-0732">Signal</keyword>
<evidence type="ECO:0000256" key="2">
    <source>
        <dbReference type="SAM" id="SignalP"/>
    </source>
</evidence>
<sequence length="126" mass="14034">MKPPAFLMAPVLGLISTPAFAASGDPRWWVAPNQTDTYAWVGLVVLALAILLVVHLYARFERYTEHKSIGTPLRTTIPTMLTVALAYELMPALSHFSSLLPGALILTAIARDFMLWWRPSKEELVK</sequence>
<dbReference type="EMBL" id="CYUD01000021">
    <property type="protein sequence ID" value="CUK19093.1"/>
    <property type="molecule type" value="Genomic_DNA"/>
</dbReference>
<feature type="transmembrane region" description="Helical" evidence="1">
    <location>
        <begin position="37"/>
        <end position="57"/>
    </location>
</feature>
<evidence type="ECO:0000256" key="1">
    <source>
        <dbReference type="SAM" id="Phobius"/>
    </source>
</evidence>
<organism evidence="3 4">
    <name type="scientific">Ruegeria denitrificans</name>
    <dbReference type="NCBI Taxonomy" id="1715692"/>
    <lineage>
        <taxon>Bacteria</taxon>
        <taxon>Pseudomonadati</taxon>
        <taxon>Pseudomonadota</taxon>
        <taxon>Alphaproteobacteria</taxon>
        <taxon>Rhodobacterales</taxon>
        <taxon>Roseobacteraceae</taxon>
        <taxon>Ruegeria</taxon>
    </lineage>
</organism>
<evidence type="ECO:0000313" key="3">
    <source>
        <dbReference type="EMBL" id="CUK19093.1"/>
    </source>
</evidence>
<dbReference type="OrthoDB" id="7876162at2"/>
<gene>
    <name evidence="3" type="ORF">RUE5091_04344</name>
</gene>
<keyword evidence="1" id="KW-0812">Transmembrane</keyword>
<dbReference type="RefSeq" id="WP_058283945.1">
    <property type="nucleotide sequence ID" value="NZ_CYUD01000021.1"/>
</dbReference>
<reference evidence="4" key="1">
    <citation type="submission" date="2015-09" db="EMBL/GenBank/DDBJ databases">
        <authorList>
            <person name="Rodrigo-Torres L."/>
            <person name="Arahal D.R."/>
        </authorList>
    </citation>
    <scope>NUCLEOTIDE SEQUENCE [LARGE SCALE GENOMIC DNA]</scope>
    <source>
        <strain evidence="4">CECT 5091</strain>
    </source>
</reference>
<dbReference type="AlphaFoldDB" id="A0A0N7MAZ5"/>
<dbReference type="STRING" id="1715692.RUE5091_04344"/>
<name>A0A0N7MAZ5_9RHOB</name>
<keyword evidence="1" id="KW-1133">Transmembrane helix</keyword>
<protein>
    <submittedName>
        <fullName evidence="3">Uncharacterized protein</fullName>
    </submittedName>
</protein>
<keyword evidence="4" id="KW-1185">Reference proteome</keyword>
<keyword evidence="1" id="KW-0472">Membrane</keyword>
<proteinExistence type="predicted"/>